<dbReference type="Gene3D" id="1.25.10.10">
    <property type="entry name" value="Leucine-rich Repeat Variant"/>
    <property type="match status" value="1"/>
</dbReference>
<dbReference type="PANTHER" id="PTHR16216">
    <property type="entry name" value="DYNEIN ASSEMBLY FACTOR 5, AXONEMAL"/>
    <property type="match status" value="1"/>
</dbReference>
<dbReference type="Proteomes" id="UP001642484">
    <property type="component" value="Unassembled WGS sequence"/>
</dbReference>
<name>A0ABP0M7E7_9DINO</name>
<dbReference type="SUPFAM" id="SSF48371">
    <property type="entry name" value="ARM repeat"/>
    <property type="match status" value="1"/>
</dbReference>
<evidence type="ECO:0000313" key="3">
    <source>
        <dbReference type="Proteomes" id="UP001642484"/>
    </source>
</evidence>
<keyword evidence="3" id="KW-1185">Reference proteome</keyword>
<protein>
    <recommendedName>
        <fullName evidence="1">Dynein axonemal assembly factor 5 TPR repeats domain-containing protein</fullName>
    </recommendedName>
</protein>
<organism evidence="2 3">
    <name type="scientific">Durusdinium trenchii</name>
    <dbReference type="NCBI Taxonomy" id="1381693"/>
    <lineage>
        <taxon>Eukaryota</taxon>
        <taxon>Sar</taxon>
        <taxon>Alveolata</taxon>
        <taxon>Dinophyceae</taxon>
        <taxon>Suessiales</taxon>
        <taxon>Symbiodiniaceae</taxon>
        <taxon>Durusdinium</taxon>
    </lineage>
</organism>
<dbReference type="Pfam" id="PF25757">
    <property type="entry name" value="TPR_DNAAF5"/>
    <property type="match status" value="1"/>
</dbReference>
<gene>
    <name evidence="2" type="ORF">CCMP2556_LOCUS24529</name>
</gene>
<feature type="domain" description="Dynein axonemal assembly factor 5 TPR repeats" evidence="1">
    <location>
        <begin position="146"/>
        <end position="249"/>
    </location>
</feature>
<accession>A0ABP0M7E7</accession>
<dbReference type="InterPro" id="IPR052623">
    <property type="entry name" value="DAAF5"/>
</dbReference>
<dbReference type="PANTHER" id="PTHR16216:SF2">
    <property type="entry name" value="DYNEIN AXONEMAL ASSEMBLY FACTOR 5"/>
    <property type="match status" value="1"/>
</dbReference>
<dbReference type="InterPro" id="IPR016024">
    <property type="entry name" value="ARM-type_fold"/>
</dbReference>
<dbReference type="InterPro" id="IPR057978">
    <property type="entry name" value="TPR_DAAF5"/>
</dbReference>
<dbReference type="InterPro" id="IPR011989">
    <property type="entry name" value="ARM-like"/>
</dbReference>
<comment type="caution">
    <text evidence="2">The sequence shown here is derived from an EMBL/GenBank/DDBJ whole genome shotgun (WGS) entry which is preliminary data.</text>
</comment>
<proteinExistence type="predicted"/>
<evidence type="ECO:0000313" key="2">
    <source>
        <dbReference type="EMBL" id="CAK9047398.1"/>
    </source>
</evidence>
<evidence type="ECO:0000259" key="1">
    <source>
        <dbReference type="Pfam" id="PF25757"/>
    </source>
</evidence>
<dbReference type="EMBL" id="CAXAMN010016113">
    <property type="protein sequence ID" value="CAK9047398.1"/>
    <property type="molecule type" value="Genomic_DNA"/>
</dbReference>
<reference evidence="2 3" key="1">
    <citation type="submission" date="2024-02" db="EMBL/GenBank/DDBJ databases">
        <authorList>
            <person name="Chen Y."/>
            <person name="Shah S."/>
            <person name="Dougan E. K."/>
            <person name="Thang M."/>
            <person name="Chan C."/>
        </authorList>
    </citation>
    <scope>NUCLEOTIDE SEQUENCE [LARGE SCALE GENOMIC DNA]</scope>
</reference>
<sequence>MDSSLNWMSSWSATLKPTEHQVEAFLGGPAMAVVEPPTTMVDALEELPTGTPEIFLAYIQRDINCLSEENLSVRLQSLQKLERVLVKQIDSLATDIVDAVVDALLKPYIFPSLVARLGSEDLDGVAHLPEIMRPDPEQKPTEIAQPDSEEVRLQLGHFVASLLSRCSPTQIYSYIDEATGLIRAAAMDPFHEVKALACETMISFCYNHTEMLLHFALPLARSLTSCLTHNHAKLRIAGLRAVTACLWCGVPWPSRFGFRFGPRRMTRKGSVKLIPPVLQFRFLLIASVFHGLM</sequence>